<reference evidence="1" key="1">
    <citation type="submission" date="2022-01" db="EMBL/GenBank/DDBJ databases">
        <title>Genetic Characterization of Carbapenem-resistant Citrobacter spp. from China: a multicenter study.</title>
        <authorList>
            <person name="Ye L."/>
        </authorList>
    </citation>
    <scope>NUCLEOTIDE SEQUENCE</scope>
    <source>
        <strain evidence="1">IR5432</strain>
    </source>
</reference>
<evidence type="ECO:0000313" key="1">
    <source>
        <dbReference type="EMBL" id="MDE9620690.1"/>
    </source>
</evidence>
<dbReference type="RefSeq" id="WP_275398656.1">
    <property type="nucleotide sequence ID" value="NZ_JAKIHW010000034.1"/>
</dbReference>
<gene>
    <name evidence="1" type="ORF">L2111_21820</name>
</gene>
<evidence type="ECO:0000313" key="2">
    <source>
        <dbReference type="Proteomes" id="UP001147005"/>
    </source>
</evidence>
<proteinExistence type="predicted"/>
<sequence length="106" mass="11755">MAITTRFGHLAISRDEKSTNGRVSIIQALIIACRFQRHIVAAIDGCFNSRKNPAIVTALCPFGSNLLLAIQVCQMNARRMQPENRASIGNQLKTGFVCFYEKVKIS</sequence>
<dbReference type="EMBL" id="JAKIHW010000034">
    <property type="protein sequence ID" value="MDE9620690.1"/>
    <property type="molecule type" value="Genomic_DNA"/>
</dbReference>
<dbReference type="AlphaFoldDB" id="A0A9X4GNR4"/>
<name>A0A9X4GNR4_9ENTR</name>
<organism evidence="1 2">
    <name type="scientific">Citrobacter portucalensis</name>
    <dbReference type="NCBI Taxonomy" id="1639133"/>
    <lineage>
        <taxon>Bacteria</taxon>
        <taxon>Pseudomonadati</taxon>
        <taxon>Pseudomonadota</taxon>
        <taxon>Gammaproteobacteria</taxon>
        <taxon>Enterobacterales</taxon>
        <taxon>Enterobacteriaceae</taxon>
        <taxon>Citrobacter</taxon>
        <taxon>Citrobacter freundii complex</taxon>
    </lineage>
</organism>
<protein>
    <submittedName>
        <fullName evidence="1">Uncharacterized protein</fullName>
    </submittedName>
</protein>
<dbReference type="Proteomes" id="UP001147005">
    <property type="component" value="Unassembled WGS sequence"/>
</dbReference>
<dbReference type="PROSITE" id="PS51257">
    <property type="entry name" value="PROKAR_LIPOPROTEIN"/>
    <property type="match status" value="1"/>
</dbReference>
<accession>A0A9X4GNR4</accession>
<comment type="caution">
    <text evidence="1">The sequence shown here is derived from an EMBL/GenBank/DDBJ whole genome shotgun (WGS) entry which is preliminary data.</text>
</comment>